<dbReference type="InterPro" id="IPR016192">
    <property type="entry name" value="APOBEC/CMP_deaminase_Zn-bd"/>
</dbReference>
<dbReference type="SUPFAM" id="SSF53927">
    <property type="entry name" value="Cytidine deaminase-like"/>
    <property type="match status" value="1"/>
</dbReference>
<protein>
    <recommendedName>
        <fullName evidence="5">CMP/dCMP-type deaminase domain-containing protein</fullName>
    </recommendedName>
</protein>
<evidence type="ECO:0000256" key="1">
    <source>
        <dbReference type="ARBA" id="ARBA00006576"/>
    </source>
</evidence>
<dbReference type="PROSITE" id="PS00903">
    <property type="entry name" value="CYT_DCMP_DEAMINASES_1"/>
    <property type="match status" value="1"/>
</dbReference>
<evidence type="ECO:0000256" key="4">
    <source>
        <dbReference type="ARBA" id="ARBA00022833"/>
    </source>
</evidence>
<dbReference type="CDD" id="cd01283">
    <property type="entry name" value="cytidine_deaminase"/>
    <property type="match status" value="1"/>
</dbReference>
<dbReference type="GO" id="GO:0055086">
    <property type="term" value="P:nucleobase-containing small molecule metabolic process"/>
    <property type="evidence" value="ECO:0007669"/>
    <property type="project" value="UniProtKB-ARBA"/>
</dbReference>
<dbReference type="GO" id="GO:0004126">
    <property type="term" value="F:cytidine deaminase activity"/>
    <property type="evidence" value="ECO:0007669"/>
    <property type="project" value="UniProtKB-ARBA"/>
</dbReference>
<dbReference type="GO" id="GO:0072527">
    <property type="term" value="P:pyrimidine-containing compound metabolic process"/>
    <property type="evidence" value="ECO:0007669"/>
    <property type="project" value="UniProtKB-ARBA"/>
</dbReference>
<name>A0AAU7JNW6_9MICO</name>
<keyword evidence="4" id="KW-0862">Zinc</keyword>
<dbReference type="RefSeq" id="WP_406829456.1">
    <property type="nucleotide sequence ID" value="NZ_CP157483.1"/>
</dbReference>
<keyword evidence="2" id="KW-0479">Metal-binding</keyword>
<dbReference type="PANTHER" id="PTHR11644:SF2">
    <property type="entry name" value="CYTIDINE DEAMINASE"/>
    <property type="match status" value="1"/>
</dbReference>
<evidence type="ECO:0000259" key="5">
    <source>
        <dbReference type="PROSITE" id="PS51747"/>
    </source>
</evidence>
<reference evidence="6" key="1">
    <citation type="submission" date="2024-05" db="EMBL/GenBank/DDBJ databases">
        <authorList>
            <person name="Kim S."/>
            <person name="Heo J."/>
            <person name="Choi H."/>
            <person name="Choi Y."/>
            <person name="Kwon S.-W."/>
            <person name="Kim Y."/>
        </authorList>
    </citation>
    <scope>NUCLEOTIDE SEQUENCE</scope>
    <source>
        <strain evidence="6">KACC 23699</strain>
    </source>
</reference>
<evidence type="ECO:0000313" key="6">
    <source>
        <dbReference type="EMBL" id="XBO42052.1"/>
    </source>
</evidence>
<dbReference type="GO" id="GO:0005829">
    <property type="term" value="C:cytosol"/>
    <property type="evidence" value="ECO:0007669"/>
    <property type="project" value="TreeGrafter"/>
</dbReference>
<dbReference type="PANTHER" id="PTHR11644">
    <property type="entry name" value="CYTIDINE DEAMINASE"/>
    <property type="match status" value="1"/>
</dbReference>
<sequence>METTDADLIKRAAEALNPQQLADGSWVADVGAAVEAGDGTVHTGASVGGYLSVCAEQSALSQMVSRTGPVLRRVVAVWADPDGGALHVLPPCGRCREFLRVLRQENLDAIVVLGPDHRTTLRELLPVHGWHAEQV</sequence>
<dbReference type="Gene3D" id="3.40.140.10">
    <property type="entry name" value="Cytidine Deaminase, domain 2"/>
    <property type="match status" value="1"/>
</dbReference>
<keyword evidence="3" id="KW-0378">Hydrolase</keyword>
<dbReference type="InterPro" id="IPR050202">
    <property type="entry name" value="Cyt/Deoxycyt_deaminase"/>
</dbReference>
<gene>
    <name evidence="6" type="ORF">ABEG17_10650</name>
</gene>
<dbReference type="GO" id="GO:0042802">
    <property type="term" value="F:identical protein binding"/>
    <property type="evidence" value="ECO:0007669"/>
    <property type="project" value="UniProtKB-ARBA"/>
</dbReference>
<dbReference type="EMBL" id="CP157483">
    <property type="protein sequence ID" value="XBO42052.1"/>
    <property type="molecule type" value="Genomic_DNA"/>
</dbReference>
<organism evidence="6">
    <name type="scientific">Pedococcus sp. KACC 23699</name>
    <dbReference type="NCBI Taxonomy" id="3149228"/>
    <lineage>
        <taxon>Bacteria</taxon>
        <taxon>Bacillati</taxon>
        <taxon>Actinomycetota</taxon>
        <taxon>Actinomycetes</taxon>
        <taxon>Micrococcales</taxon>
        <taxon>Intrasporangiaceae</taxon>
        <taxon>Pedococcus</taxon>
    </lineage>
</organism>
<comment type="similarity">
    <text evidence="1">Belongs to the cytidine and deoxycytidylate deaminase family.</text>
</comment>
<dbReference type="InterPro" id="IPR002125">
    <property type="entry name" value="CMP_dCMP_dom"/>
</dbReference>
<feature type="domain" description="CMP/dCMP-type deaminase" evidence="5">
    <location>
        <begin position="4"/>
        <end position="132"/>
    </location>
</feature>
<dbReference type="AlphaFoldDB" id="A0AAU7JNW6"/>
<dbReference type="InterPro" id="IPR016193">
    <property type="entry name" value="Cytidine_deaminase-like"/>
</dbReference>
<proteinExistence type="inferred from homology"/>
<dbReference type="PROSITE" id="PS51747">
    <property type="entry name" value="CYT_DCMP_DEAMINASES_2"/>
    <property type="match status" value="1"/>
</dbReference>
<accession>A0AAU7JNW6</accession>
<evidence type="ECO:0000256" key="2">
    <source>
        <dbReference type="ARBA" id="ARBA00022723"/>
    </source>
</evidence>
<evidence type="ECO:0000256" key="3">
    <source>
        <dbReference type="ARBA" id="ARBA00022801"/>
    </source>
</evidence>
<dbReference type="GO" id="GO:0008270">
    <property type="term" value="F:zinc ion binding"/>
    <property type="evidence" value="ECO:0007669"/>
    <property type="project" value="InterPro"/>
</dbReference>